<evidence type="ECO:0000259" key="9">
    <source>
        <dbReference type="PROSITE" id="PS50850"/>
    </source>
</evidence>
<organism evidence="10 11">
    <name type="scientific">Ameyamaea chiangmaiensis</name>
    <dbReference type="NCBI Taxonomy" id="442969"/>
    <lineage>
        <taxon>Bacteria</taxon>
        <taxon>Pseudomonadati</taxon>
        <taxon>Pseudomonadota</taxon>
        <taxon>Alphaproteobacteria</taxon>
        <taxon>Acetobacterales</taxon>
        <taxon>Acetobacteraceae</taxon>
        <taxon>Ameyamaea</taxon>
    </lineage>
</organism>
<gene>
    <name evidence="10" type="ORF">HUK82_10755</name>
</gene>
<dbReference type="InterPro" id="IPR020846">
    <property type="entry name" value="MFS_dom"/>
</dbReference>
<feature type="transmembrane region" description="Helical" evidence="8">
    <location>
        <begin position="297"/>
        <end position="316"/>
    </location>
</feature>
<keyword evidence="3" id="KW-0813">Transport</keyword>
<feature type="transmembrane region" description="Helical" evidence="8">
    <location>
        <begin position="119"/>
        <end position="140"/>
    </location>
</feature>
<proteinExistence type="inferred from homology"/>
<evidence type="ECO:0000256" key="6">
    <source>
        <dbReference type="ARBA" id="ARBA00022989"/>
    </source>
</evidence>
<evidence type="ECO:0000256" key="8">
    <source>
        <dbReference type="SAM" id="Phobius"/>
    </source>
</evidence>
<dbReference type="GO" id="GO:0005886">
    <property type="term" value="C:plasma membrane"/>
    <property type="evidence" value="ECO:0007669"/>
    <property type="project" value="UniProtKB-SubCell"/>
</dbReference>
<dbReference type="PROSITE" id="PS50850">
    <property type="entry name" value="MFS"/>
    <property type="match status" value="1"/>
</dbReference>
<name>A0A850PDR5_9PROT</name>
<comment type="subcellular location">
    <subcellularLocation>
        <location evidence="1">Cell membrane</location>
        <topology evidence="1">Multi-pass membrane protein</topology>
    </subcellularLocation>
</comment>
<evidence type="ECO:0000256" key="3">
    <source>
        <dbReference type="ARBA" id="ARBA00022448"/>
    </source>
</evidence>
<reference evidence="10 11" key="1">
    <citation type="submission" date="2020-06" db="EMBL/GenBank/DDBJ databases">
        <title>Description of novel acetic acid bacteria.</title>
        <authorList>
            <person name="Sombolestani A."/>
        </authorList>
    </citation>
    <scope>NUCLEOTIDE SEQUENCE [LARGE SCALE GENOMIC DNA]</scope>
    <source>
        <strain evidence="10 11">LMG 27010</strain>
    </source>
</reference>
<dbReference type="Gene3D" id="1.20.1250.20">
    <property type="entry name" value="MFS general substrate transporter like domains"/>
    <property type="match status" value="2"/>
</dbReference>
<dbReference type="Pfam" id="PF07690">
    <property type="entry name" value="MFS_1"/>
    <property type="match status" value="1"/>
</dbReference>
<dbReference type="SUPFAM" id="SSF103473">
    <property type="entry name" value="MFS general substrate transporter"/>
    <property type="match status" value="1"/>
</dbReference>
<feature type="transmembrane region" description="Helical" evidence="8">
    <location>
        <begin position="267"/>
        <end position="290"/>
    </location>
</feature>
<dbReference type="EMBL" id="JABXXR010000085">
    <property type="protein sequence ID" value="NVN41033.1"/>
    <property type="molecule type" value="Genomic_DNA"/>
</dbReference>
<dbReference type="PANTHER" id="PTHR43271:SF1">
    <property type="entry name" value="INNER MEMBRANE TRANSPORT PROTEIN YNFM"/>
    <property type="match status" value="1"/>
</dbReference>
<sequence>MSTTLSPNDLHPTASTLMTRGEVRYRRTNIALFLAGFATFSLLYCVQPLLPVFSQAFHVAPASSALSLSLATGALAISILCAAALSERAGRRELMFASMCASAVLNMAAALAPNWSTMLALRTLEGFVLGGVPAVAMTYLSEEVNPKQLGHAMGLYVSGTALGGMLGRVGTGILTEYMSWRPALAVMGACGLAASIAFVTLLPPSRNFTRRVGLGARHHFAAWGTHLRNPALPFIYMIGFTVMGAFVTVFNYAGYRLIEPPYNLNQTALGLIFSVYVFGVMSSSIAGGLADRIGRRAVLPVGIGSLIVGVGLTLFAPLWLVFLGITFVTMGFFTAHAVASGWVGQFARVDRGHATSLYLLSYYMGSSLCGSVGGWCWSAGGWPGVAAFVLGLLAIGLVCAARLARLGR</sequence>
<evidence type="ECO:0000313" key="10">
    <source>
        <dbReference type="EMBL" id="NVN41033.1"/>
    </source>
</evidence>
<comment type="caution">
    <text evidence="10">The sequence shown here is derived from an EMBL/GenBank/DDBJ whole genome shotgun (WGS) entry which is preliminary data.</text>
</comment>
<comment type="similarity">
    <text evidence="2">Belongs to the major facilitator superfamily.</text>
</comment>
<dbReference type="InterPro" id="IPR036259">
    <property type="entry name" value="MFS_trans_sf"/>
</dbReference>
<evidence type="ECO:0000256" key="4">
    <source>
        <dbReference type="ARBA" id="ARBA00022475"/>
    </source>
</evidence>
<evidence type="ECO:0000256" key="2">
    <source>
        <dbReference type="ARBA" id="ARBA00008335"/>
    </source>
</evidence>
<keyword evidence="6 8" id="KW-1133">Transmembrane helix</keyword>
<dbReference type="AlphaFoldDB" id="A0A850PDR5"/>
<dbReference type="PANTHER" id="PTHR43271">
    <property type="entry name" value="BLL2771 PROTEIN"/>
    <property type="match status" value="1"/>
</dbReference>
<accession>A0A850PDR5</accession>
<dbReference type="InterPro" id="IPR005829">
    <property type="entry name" value="Sugar_transporter_CS"/>
</dbReference>
<keyword evidence="4" id="KW-1003">Cell membrane</keyword>
<feature type="transmembrane region" description="Helical" evidence="8">
    <location>
        <begin position="94"/>
        <end position="113"/>
    </location>
</feature>
<feature type="transmembrane region" description="Helical" evidence="8">
    <location>
        <begin position="322"/>
        <end position="344"/>
    </location>
</feature>
<keyword evidence="11" id="KW-1185">Reference proteome</keyword>
<dbReference type="CDD" id="cd17324">
    <property type="entry name" value="MFS_NepI_like"/>
    <property type="match status" value="1"/>
</dbReference>
<feature type="transmembrane region" description="Helical" evidence="8">
    <location>
        <begin position="152"/>
        <end position="171"/>
    </location>
</feature>
<feature type="domain" description="Major facilitator superfamily (MFS) profile" evidence="9">
    <location>
        <begin position="24"/>
        <end position="408"/>
    </location>
</feature>
<keyword evidence="7 8" id="KW-0472">Membrane</keyword>
<dbReference type="Proteomes" id="UP000585665">
    <property type="component" value="Unassembled WGS sequence"/>
</dbReference>
<feature type="transmembrane region" description="Helical" evidence="8">
    <location>
        <begin position="356"/>
        <end position="375"/>
    </location>
</feature>
<feature type="transmembrane region" description="Helical" evidence="8">
    <location>
        <begin position="30"/>
        <end position="50"/>
    </location>
</feature>
<dbReference type="GO" id="GO:0022857">
    <property type="term" value="F:transmembrane transporter activity"/>
    <property type="evidence" value="ECO:0007669"/>
    <property type="project" value="InterPro"/>
</dbReference>
<evidence type="ECO:0000256" key="5">
    <source>
        <dbReference type="ARBA" id="ARBA00022692"/>
    </source>
</evidence>
<feature type="transmembrane region" description="Helical" evidence="8">
    <location>
        <begin position="381"/>
        <end position="404"/>
    </location>
</feature>
<evidence type="ECO:0000313" key="11">
    <source>
        <dbReference type="Proteomes" id="UP000585665"/>
    </source>
</evidence>
<feature type="transmembrane region" description="Helical" evidence="8">
    <location>
        <begin position="62"/>
        <end position="85"/>
    </location>
</feature>
<evidence type="ECO:0000256" key="1">
    <source>
        <dbReference type="ARBA" id="ARBA00004651"/>
    </source>
</evidence>
<keyword evidence="5 8" id="KW-0812">Transmembrane</keyword>
<dbReference type="PROSITE" id="PS00216">
    <property type="entry name" value="SUGAR_TRANSPORT_1"/>
    <property type="match status" value="2"/>
</dbReference>
<protein>
    <submittedName>
        <fullName evidence="10">MFS transporter</fullName>
    </submittedName>
</protein>
<dbReference type="InterPro" id="IPR011701">
    <property type="entry name" value="MFS"/>
</dbReference>
<dbReference type="RefSeq" id="WP_176613954.1">
    <property type="nucleotide sequence ID" value="NZ_JABXXR010000085.1"/>
</dbReference>
<feature type="transmembrane region" description="Helical" evidence="8">
    <location>
        <begin position="183"/>
        <end position="202"/>
    </location>
</feature>
<feature type="transmembrane region" description="Helical" evidence="8">
    <location>
        <begin position="234"/>
        <end position="255"/>
    </location>
</feature>
<evidence type="ECO:0000256" key="7">
    <source>
        <dbReference type="ARBA" id="ARBA00023136"/>
    </source>
</evidence>